<organism evidence="1 2">
    <name type="scientific">Azospirillum ramasamyi</name>
    <dbReference type="NCBI Taxonomy" id="682998"/>
    <lineage>
        <taxon>Bacteria</taxon>
        <taxon>Pseudomonadati</taxon>
        <taxon>Pseudomonadota</taxon>
        <taxon>Alphaproteobacteria</taxon>
        <taxon>Rhodospirillales</taxon>
        <taxon>Azospirillaceae</taxon>
        <taxon>Azospirillum</taxon>
    </lineage>
</organism>
<dbReference type="OrthoDB" id="7307423at2"/>
<proteinExistence type="predicted"/>
<evidence type="ECO:0000313" key="1">
    <source>
        <dbReference type="EMBL" id="AWU96909.1"/>
    </source>
</evidence>
<dbReference type="KEGG" id="azm:DM194_21855"/>
<reference evidence="1 2" key="1">
    <citation type="submission" date="2018-06" db="EMBL/GenBank/DDBJ databases">
        <title>Complete genome sequencing of Azospirillum sp. M2T2B2.</title>
        <authorList>
            <person name="Heo J."/>
            <person name="Kim S.-J."/>
            <person name="Kwon S.-W."/>
            <person name="Anandham R."/>
        </authorList>
    </citation>
    <scope>NUCLEOTIDE SEQUENCE [LARGE SCALE GENOMIC DNA]</scope>
    <source>
        <strain evidence="1 2">M2T2B2</strain>
        <plasmid evidence="1 2">unnamed2</plasmid>
    </source>
</reference>
<dbReference type="Proteomes" id="UP000249605">
    <property type="component" value="Plasmid unnamed2"/>
</dbReference>
<evidence type="ECO:0000313" key="2">
    <source>
        <dbReference type="Proteomes" id="UP000249605"/>
    </source>
</evidence>
<keyword evidence="1" id="KW-0614">Plasmid</keyword>
<gene>
    <name evidence="1" type="ORF">DM194_21855</name>
</gene>
<evidence type="ECO:0008006" key="3">
    <source>
        <dbReference type="Google" id="ProtNLM"/>
    </source>
</evidence>
<protein>
    <recommendedName>
        <fullName evidence="3">DUF1127 domain-containing protein</fullName>
    </recommendedName>
</protein>
<dbReference type="RefSeq" id="WP_111069644.1">
    <property type="nucleotide sequence ID" value="NZ_CP029832.1"/>
</dbReference>
<name>A0A2U9SHL0_9PROT</name>
<dbReference type="AlphaFoldDB" id="A0A2U9SHL0"/>
<accession>A0A2U9SHL0</accession>
<sequence>MPISFHTSAAPARTIACGSWCAGLLARWRSRRQMQALAALEPLDRRAVLQDAGLTEGDLPALARGGHVQSLLPAALALHGLDGTTLEAEQGNVMRDLARVCMHCRKARACALLLAGGNREDHGSICPNAPTMDSLDQH</sequence>
<geneLocation type="plasmid" evidence="1 2">
    <name>unnamed2</name>
</geneLocation>
<keyword evidence="2" id="KW-1185">Reference proteome</keyword>
<dbReference type="EMBL" id="CP029832">
    <property type="protein sequence ID" value="AWU96909.1"/>
    <property type="molecule type" value="Genomic_DNA"/>
</dbReference>